<dbReference type="NCBIfam" id="NF038228">
    <property type="entry name" value="IcmH_DotU_IVB"/>
    <property type="match status" value="1"/>
</dbReference>
<keyword evidence="6" id="KW-1185">Reference proteome</keyword>
<dbReference type="Pfam" id="PF00691">
    <property type="entry name" value="OmpA"/>
    <property type="match status" value="1"/>
</dbReference>
<proteinExistence type="predicted"/>
<feature type="domain" description="OmpA-like" evidence="4">
    <location>
        <begin position="313"/>
        <end position="434"/>
    </location>
</feature>
<name>A0A848IMM8_9BURK</name>
<dbReference type="PROSITE" id="PS51123">
    <property type="entry name" value="OMPA_2"/>
    <property type="match status" value="1"/>
</dbReference>
<evidence type="ECO:0000313" key="5">
    <source>
        <dbReference type="EMBL" id="NMM02363.1"/>
    </source>
</evidence>
<dbReference type="NCBIfam" id="TIGR03349">
    <property type="entry name" value="IV_VI_DotU"/>
    <property type="match status" value="1"/>
</dbReference>
<dbReference type="InterPro" id="IPR017732">
    <property type="entry name" value="T4/T6SS_DotU"/>
</dbReference>
<dbReference type="Proteomes" id="UP000544134">
    <property type="component" value="Unassembled WGS sequence"/>
</dbReference>
<keyword evidence="3" id="KW-1133">Transmembrane helix</keyword>
<feature type="region of interest" description="Disordered" evidence="2">
    <location>
        <begin position="399"/>
        <end position="423"/>
    </location>
</feature>
<dbReference type="InterPro" id="IPR038522">
    <property type="entry name" value="T4/T6SS_DotU_sf"/>
</dbReference>
<evidence type="ECO:0000259" key="4">
    <source>
        <dbReference type="PROSITE" id="PS51123"/>
    </source>
</evidence>
<keyword evidence="3" id="KW-0812">Transmembrane</keyword>
<evidence type="ECO:0000256" key="2">
    <source>
        <dbReference type="SAM" id="MobiDB-lite"/>
    </source>
</evidence>
<protein>
    <submittedName>
        <fullName evidence="5">Type VI secretion system protein TssL</fullName>
    </submittedName>
</protein>
<evidence type="ECO:0000256" key="1">
    <source>
        <dbReference type="PROSITE-ProRule" id="PRU00473"/>
    </source>
</evidence>
<dbReference type="InterPro" id="IPR017733">
    <property type="entry name" value="OmpA-like_dom_proteobacteria"/>
</dbReference>
<dbReference type="Gene3D" id="1.25.40.590">
    <property type="entry name" value="Type IV / VI secretion system, DotU"/>
    <property type="match status" value="1"/>
</dbReference>
<comment type="caution">
    <text evidence="5">The sequence shown here is derived from an EMBL/GenBank/DDBJ whole genome shotgun (WGS) entry which is preliminary data.</text>
</comment>
<gene>
    <name evidence="5" type="primary">tssL</name>
    <name evidence="5" type="ORF">HHL24_31125</name>
</gene>
<keyword evidence="1 3" id="KW-0472">Membrane</keyword>
<evidence type="ECO:0000313" key="6">
    <source>
        <dbReference type="Proteomes" id="UP000544134"/>
    </source>
</evidence>
<dbReference type="GO" id="GO:0016020">
    <property type="term" value="C:membrane"/>
    <property type="evidence" value="ECO:0007669"/>
    <property type="project" value="UniProtKB-UniRule"/>
</dbReference>
<dbReference type="NCBIfam" id="TIGR03350">
    <property type="entry name" value="type_VI_ompA"/>
    <property type="match status" value="1"/>
</dbReference>
<sequence>MSSIAAAPAQRTGTTQSSPAAGAGLESRLDSRLESRLDSRFETPFASSVAQPSAHASNPLVAAALPLFDALAQIRLNATVTPERLRASLVAEIRRFQTRAQQAAVSIETIVGARYCLCTALDEAAALAPGGGSGAWSAHSLLVAFHNETWGGEKFFHLLARLSAQPREHRDLIELQFFCLALGFQGRYRVIQNGAAQLETLTRRLHKLLHETAGGYALPLSPHWCAADRTPARALRRGMPLWMWLAGATLLGGASFIAFLLATNAYGDRTSAAINAIRLPEVTSQRALDPVPHVAALLEADVQSGALSVRDEGDRSVIALRGDGLFASGSAVASEAALPVLSHLAATLDRVPGDILITGHTDNQPIHDQRFASNLALSLARAEAVRQWLISAGLDPSRPVKVAGRGEQQPIDSNGTAAGRARNRRVEIAVYPASSARPELVPKADR</sequence>
<evidence type="ECO:0000256" key="3">
    <source>
        <dbReference type="SAM" id="Phobius"/>
    </source>
</evidence>
<reference evidence="5 6" key="1">
    <citation type="submission" date="2020-04" db="EMBL/GenBank/DDBJ databases">
        <title>Paraburkholderia sp. RP-4-7 isolated from soil.</title>
        <authorList>
            <person name="Dahal R.H."/>
        </authorList>
    </citation>
    <scope>NUCLEOTIDE SEQUENCE [LARGE SCALE GENOMIC DNA]</scope>
    <source>
        <strain evidence="5 6">RP-4-7</strain>
    </source>
</reference>
<dbReference type="Gene3D" id="3.30.1330.60">
    <property type="entry name" value="OmpA-like domain"/>
    <property type="match status" value="1"/>
</dbReference>
<feature type="region of interest" description="Disordered" evidence="2">
    <location>
        <begin position="1"/>
        <end position="27"/>
    </location>
</feature>
<dbReference type="PANTHER" id="PTHR38033:SF1">
    <property type="entry name" value="DOTU FAMILY TYPE IV_VI SECRETION SYSTEM PROTEIN"/>
    <property type="match status" value="1"/>
</dbReference>
<dbReference type="Pfam" id="PF09850">
    <property type="entry name" value="DotU"/>
    <property type="match status" value="1"/>
</dbReference>
<dbReference type="InterPro" id="IPR036737">
    <property type="entry name" value="OmpA-like_sf"/>
</dbReference>
<dbReference type="PANTHER" id="PTHR38033">
    <property type="entry name" value="MEMBRANE PROTEIN-RELATED"/>
    <property type="match status" value="1"/>
</dbReference>
<dbReference type="EMBL" id="JABBGJ010000039">
    <property type="protein sequence ID" value="NMM02363.1"/>
    <property type="molecule type" value="Genomic_DNA"/>
</dbReference>
<dbReference type="InterPro" id="IPR006665">
    <property type="entry name" value="OmpA-like"/>
</dbReference>
<organism evidence="5 6">
    <name type="scientific">Paraburkholderia polaris</name>
    <dbReference type="NCBI Taxonomy" id="2728848"/>
    <lineage>
        <taxon>Bacteria</taxon>
        <taxon>Pseudomonadati</taxon>
        <taxon>Pseudomonadota</taxon>
        <taxon>Betaproteobacteria</taxon>
        <taxon>Burkholderiales</taxon>
        <taxon>Burkholderiaceae</taxon>
        <taxon>Paraburkholderia</taxon>
    </lineage>
</organism>
<feature type="transmembrane region" description="Helical" evidence="3">
    <location>
        <begin position="241"/>
        <end position="262"/>
    </location>
</feature>
<dbReference type="AlphaFoldDB" id="A0A848IMM8"/>
<dbReference type="RefSeq" id="WP_169489162.1">
    <property type="nucleotide sequence ID" value="NZ_JABBGJ010000039.1"/>
</dbReference>
<accession>A0A848IMM8</accession>
<dbReference type="SUPFAM" id="SSF103088">
    <property type="entry name" value="OmpA-like"/>
    <property type="match status" value="1"/>
</dbReference>
<dbReference type="CDD" id="cd07185">
    <property type="entry name" value="OmpA_C-like"/>
    <property type="match status" value="1"/>
</dbReference>